<feature type="region of interest" description="Disordered" evidence="1">
    <location>
        <begin position="96"/>
        <end position="116"/>
    </location>
</feature>
<dbReference type="EMBL" id="OX459947">
    <property type="protein sequence ID" value="CAI9154442.1"/>
    <property type="molecule type" value="Genomic_DNA"/>
</dbReference>
<evidence type="ECO:0000313" key="2">
    <source>
        <dbReference type="EMBL" id="CAI9154442.1"/>
    </source>
</evidence>
<sequence length="116" mass="11812">MRSIGGTLCLIHPSGLGGTLVPSRLLAHPRCFSSCHLTRGLCPSSLCPPLVRGTPACPLGASQPHPQVGGSPSATCFVPPKPPVLTPGLRPAILCGAPPDPSQAKPELWGQGWAAP</sequence>
<reference evidence="2" key="1">
    <citation type="submission" date="2023-04" db="EMBL/GenBank/DDBJ databases">
        <authorList>
            <consortium name="ELIXIR-Norway"/>
        </authorList>
    </citation>
    <scope>NUCLEOTIDE SEQUENCE [LARGE SCALE GENOMIC DNA]</scope>
</reference>
<organism evidence="2 3">
    <name type="scientific">Rangifer tarandus platyrhynchus</name>
    <name type="common">Svalbard reindeer</name>
    <dbReference type="NCBI Taxonomy" id="3082113"/>
    <lineage>
        <taxon>Eukaryota</taxon>
        <taxon>Metazoa</taxon>
        <taxon>Chordata</taxon>
        <taxon>Craniata</taxon>
        <taxon>Vertebrata</taxon>
        <taxon>Euteleostomi</taxon>
        <taxon>Mammalia</taxon>
        <taxon>Eutheria</taxon>
        <taxon>Laurasiatheria</taxon>
        <taxon>Artiodactyla</taxon>
        <taxon>Ruminantia</taxon>
        <taxon>Pecora</taxon>
        <taxon>Cervidae</taxon>
        <taxon>Odocoileinae</taxon>
        <taxon>Rangifer</taxon>
    </lineage>
</organism>
<protein>
    <submittedName>
        <fullName evidence="2">Uncharacterized protein</fullName>
    </submittedName>
</protein>
<name>A0ABN8XYI9_RANTA</name>
<evidence type="ECO:0000313" key="3">
    <source>
        <dbReference type="Proteomes" id="UP001176941"/>
    </source>
</evidence>
<keyword evidence="3" id="KW-1185">Reference proteome</keyword>
<proteinExistence type="predicted"/>
<evidence type="ECO:0000256" key="1">
    <source>
        <dbReference type="SAM" id="MobiDB-lite"/>
    </source>
</evidence>
<accession>A0ABN8XYI9</accession>
<gene>
    <name evidence="2" type="ORF">MRATA1EN1_LOCUS3404</name>
</gene>
<dbReference type="Proteomes" id="UP001176941">
    <property type="component" value="Chromosome 11"/>
</dbReference>